<protein>
    <submittedName>
        <fullName evidence="1">Uncharacterized protein</fullName>
    </submittedName>
</protein>
<name>A0ACB0LE52_TRIPR</name>
<organism evidence="1 2">
    <name type="scientific">Trifolium pratense</name>
    <name type="common">Red clover</name>
    <dbReference type="NCBI Taxonomy" id="57577"/>
    <lineage>
        <taxon>Eukaryota</taxon>
        <taxon>Viridiplantae</taxon>
        <taxon>Streptophyta</taxon>
        <taxon>Embryophyta</taxon>
        <taxon>Tracheophyta</taxon>
        <taxon>Spermatophyta</taxon>
        <taxon>Magnoliopsida</taxon>
        <taxon>eudicotyledons</taxon>
        <taxon>Gunneridae</taxon>
        <taxon>Pentapetalae</taxon>
        <taxon>rosids</taxon>
        <taxon>fabids</taxon>
        <taxon>Fabales</taxon>
        <taxon>Fabaceae</taxon>
        <taxon>Papilionoideae</taxon>
        <taxon>50 kb inversion clade</taxon>
        <taxon>NPAAA clade</taxon>
        <taxon>Hologalegina</taxon>
        <taxon>IRL clade</taxon>
        <taxon>Trifolieae</taxon>
        <taxon>Trifolium</taxon>
    </lineage>
</organism>
<reference evidence="1" key="1">
    <citation type="submission" date="2023-10" db="EMBL/GenBank/DDBJ databases">
        <authorList>
            <person name="Rodriguez Cubillos JULIANA M."/>
            <person name="De Vega J."/>
        </authorList>
    </citation>
    <scope>NUCLEOTIDE SEQUENCE</scope>
</reference>
<accession>A0ACB0LE52</accession>
<dbReference type="EMBL" id="CASHSV030000513">
    <property type="protein sequence ID" value="CAJ2667708.1"/>
    <property type="molecule type" value="Genomic_DNA"/>
</dbReference>
<dbReference type="Proteomes" id="UP001177021">
    <property type="component" value="Unassembled WGS sequence"/>
</dbReference>
<keyword evidence="2" id="KW-1185">Reference proteome</keyword>
<evidence type="ECO:0000313" key="1">
    <source>
        <dbReference type="EMBL" id="CAJ2667708.1"/>
    </source>
</evidence>
<sequence length="480" mass="53357">MVERNGSKNHNQTFDVSIDQQRDSKHFDDDGRVKRTGTAWTASAHVITAVIGSGVLSLAWAIAQLGWIAGPIVMILFAWVTYYTSILLCECYRNGDPINGKRNYTYMDAVHSNLGGIQVQLCGLVQYLNLVGVAIGYTIASAISMMAIERSNCFHRSGGKDPCHMNSNIYMISFGLVQIVFSQIPDFDQLWWLSILAAVMSFTYSTIGLGLGIGKVIEHKKIDGTMTGVDDVTKPQKIWGSLQALGDIAFAYSYSMILIEIQDTVKAPPPTEAKTMKKATIISVVVTTFFYMLCGCFGYAAFGNSSPGNLLTGFGFYNPFWLLDIANAAIVIHLIGAYQVYCQPLYAFVENYTSKRFPDSDFVNKIIKVPIPGFRAYELNLFRLVWRTIFVILTTLVSMLLPFFNDIVGLLGALGFWPLTVYFPVEMYIIQKRIPKWSSKWICLQLLSVACLIISIASAVGSIAGIILDLKVYKPFKTVY</sequence>
<gene>
    <name evidence="1" type="ORF">MILVUS5_LOCUS32255</name>
</gene>
<comment type="caution">
    <text evidence="1">The sequence shown here is derived from an EMBL/GenBank/DDBJ whole genome shotgun (WGS) entry which is preliminary data.</text>
</comment>
<proteinExistence type="predicted"/>
<evidence type="ECO:0000313" key="2">
    <source>
        <dbReference type="Proteomes" id="UP001177021"/>
    </source>
</evidence>